<feature type="region of interest" description="Disordered" evidence="1">
    <location>
        <begin position="157"/>
        <end position="176"/>
    </location>
</feature>
<feature type="region of interest" description="Disordered" evidence="1">
    <location>
        <begin position="25"/>
        <end position="57"/>
    </location>
</feature>
<dbReference type="AlphaFoldDB" id="A0A9Q1ELQ8"/>
<feature type="compositionally biased region" description="Basic and acidic residues" evidence="1">
    <location>
        <begin position="33"/>
        <end position="46"/>
    </location>
</feature>
<comment type="caution">
    <text evidence="2">The sequence shown here is derived from an EMBL/GenBank/DDBJ whole genome shotgun (WGS) entry which is preliminary data.</text>
</comment>
<protein>
    <submittedName>
        <fullName evidence="2">Uncharacterized protein</fullName>
    </submittedName>
</protein>
<evidence type="ECO:0000256" key="1">
    <source>
        <dbReference type="SAM" id="MobiDB-lite"/>
    </source>
</evidence>
<keyword evidence="3" id="KW-1185">Reference proteome</keyword>
<reference evidence="2" key="1">
    <citation type="journal article" date="2023" name="Science">
        <title>Genome structures resolve the early diversification of teleost fishes.</title>
        <authorList>
            <person name="Parey E."/>
            <person name="Louis A."/>
            <person name="Montfort J."/>
            <person name="Bouchez O."/>
            <person name="Roques C."/>
            <person name="Iampietro C."/>
            <person name="Lluch J."/>
            <person name="Castinel A."/>
            <person name="Donnadieu C."/>
            <person name="Desvignes T."/>
            <person name="Floi Bucao C."/>
            <person name="Jouanno E."/>
            <person name="Wen M."/>
            <person name="Mejri S."/>
            <person name="Dirks R."/>
            <person name="Jansen H."/>
            <person name="Henkel C."/>
            <person name="Chen W.J."/>
            <person name="Zahm M."/>
            <person name="Cabau C."/>
            <person name="Klopp C."/>
            <person name="Thompson A.W."/>
            <person name="Robinson-Rechavi M."/>
            <person name="Braasch I."/>
            <person name="Lecointre G."/>
            <person name="Bobe J."/>
            <person name="Postlethwait J.H."/>
            <person name="Berthelot C."/>
            <person name="Roest Crollius H."/>
            <person name="Guiguen Y."/>
        </authorList>
    </citation>
    <scope>NUCLEOTIDE SEQUENCE</scope>
    <source>
        <strain evidence="2">WJC10195</strain>
    </source>
</reference>
<sequence>MSLCPARHRGALCVRCAPWRRGDVEEGSAISQHPRDSSAKLGRQAEECSSQASPPEETAWNVAPTSIHFRLHRNLQVQSRAGRSWSVAEAWRRRGGMEEERRHGGGELPLCLTGAETRCKAIIKTPPPWRRAVSHDGTTASRFCVLSDAAVERAQTAASSGAAHRSSDNYSSDAVLSSRRLRMKPVASRDSGRGGGGGGAACARRRARYLGQPRPPARVPASRSADCVSPIDPIRGTARDTARRPDAASARRPGGNINTGFGPRRCRQADVVKDTQLNLINLTGGGGVTWHSESGALSTHLKNKQ</sequence>
<evidence type="ECO:0000313" key="3">
    <source>
        <dbReference type="Proteomes" id="UP001152622"/>
    </source>
</evidence>
<dbReference type="EMBL" id="JAINUF010000015">
    <property type="protein sequence ID" value="KAJ8341179.1"/>
    <property type="molecule type" value="Genomic_DNA"/>
</dbReference>
<name>A0A9Q1ELQ8_SYNKA</name>
<proteinExistence type="predicted"/>
<dbReference type="Proteomes" id="UP001152622">
    <property type="component" value="Chromosome 15"/>
</dbReference>
<feature type="region of interest" description="Disordered" evidence="1">
    <location>
        <begin position="212"/>
        <end position="264"/>
    </location>
</feature>
<accession>A0A9Q1ELQ8</accession>
<evidence type="ECO:0000313" key="2">
    <source>
        <dbReference type="EMBL" id="KAJ8341179.1"/>
    </source>
</evidence>
<organism evidence="2 3">
    <name type="scientific">Synaphobranchus kaupii</name>
    <name type="common">Kaup's arrowtooth eel</name>
    <dbReference type="NCBI Taxonomy" id="118154"/>
    <lineage>
        <taxon>Eukaryota</taxon>
        <taxon>Metazoa</taxon>
        <taxon>Chordata</taxon>
        <taxon>Craniata</taxon>
        <taxon>Vertebrata</taxon>
        <taxon>Euteleostomi</taxon>
        <taxon>Actinopterygii</taxon>
        <taxon>Neopterygii</taxon>
        <taxon>Teleostei</taxon>
        <taxon>Anguilliformes</taxon>
        <taxon>Synaphobranchidae</taxon>
        <taxon>Synaphobranchus</taxon>
    </lineage>
</organism>
<feature type="compositionally biased region" description="Basic and acidic residues" evidence="1">
    <location>
        <begin position="237"/>
        <end position="246"/>
    </location>
</feature>
<gene>
    <name evidence="2" type="ORF">SKAU_G00334700</name>
</gene>